<name>U5BWA1_9BACT</name>
<dbReference type="AlphaFoldDB" id="U5BWA1"/>
<sequence length="66" mass="8411">MHSILYFGRIFEEKLFWTRFMHCQFHFNLKLLDYQSLFPVFDFMFPFPMDRREDCMNKNPFELWCK</sequence>
<evidence type="ECO:0000313" key="2">
    <source>
        <dbReference type="Proteomes" id="UP000016843"/>
    </source>
</evidence>
<dbReference type="EMBL" id="AWXR01000073">
    <property type="protein sequence ID" value="ERM80866.1"/>
    <property type="molecule type" value="Genomic_DNA"/>
</dbReference>
<reference evidence="1 2" key="1">
    <citation type="journal article" date="2013" name="Genome Announc.">
        <title>Draft Genome Sequence of the Psychrophilic and Alkaliphilic Rhodonellum psychrophilum Strain GCM71T.</title>
        <authorList>
            <person name="Hauptmann A.L."/>
            <person name="Glaring M.A."/>
            <person name="Hallin P.F."/>
            <person name="Prieme A."/>
            <person name="Stougaard P."/>
        </authorList>
    </citation>
    <scope>NUCLEOTIDE SEQUENCE [LARGE SCALE GENOMIC DNA]</scope>
    <source>
        <strain evidence="1 2">GCM71</strain>
    </source>
</reference>
<keyword evidence="2" id="KW-1185">Reference proteome</keyword>
<accession>U5BWA1</accession>
<proteinExistence type="predicted"/>
<organism evidence="1 2">
    <name type="scientific">Rhodonellum psychrophilum GCM71 = DSM 17998</name>
    <dbReference type="NCBI Taxonomy" id="1123057"/>
    <lineage>
        <taxon>Bacteria</taxon>
        <taxon>Pseudomonadati</taxon>
        <taxon>Bacteroidota</taxon>
        <taxon>Cytophagia</taxon>
        <taxon>Cytophagales</taxon>
        <taxon>Cytophagaceae</taxon>
        <taxon>Rhodonellum</taxon>
    </lineage>
</organism>
<dbReference type="Proteomes" id="UP000016843">
    <property type="component" value="Unassembled WGS sequence"/>
</dbReference>
<gene>
    <name evidence="1" type="ORF">P872_11155</name>
</gene>
<comment type="caution">
    <text evidence="1">The sequence shown here is derived from an EMBL/GenBank/DDBJ whole genome shotgun (WGS) entry which is preliminary data.</text>
</comment>
<protein>
    <submittedName>
        <fullName evidence="1">Uncharacterized protein</fullName>
    </submittedName>
</protein>
<evidence type="ECO:0000313" key="1">
    <source>
        <dbReference type="EMBL" id="ERM80866.1"/>
    </source>
</evidence>